<feature type="region of interest" description="Disordered" evidence="1">
    <location>
        <begin position="1"/>
        <end position="23"/>
    </location>
</feature>
<name>A0AAE1G0C4_PETCI</name>
<keyword evidence="3" id="KW-1185">Reference proteome</keyword>
<proteinExistence type="predicted"/>
<reference evidence="2" key="1">
    <citation type="submission" date="2023-10" db="EMBL/GenBank/DDBJ databases">
        <title>Genome assemblies of two species of porcelain crab, Petrolisthes cinctipes and Petrolisthes manimaculis (Anomura: Porcellanidae).</title>
        <authorList>
            <person name="Angst P."/>
        </authorList>
    </citation>
    <scope>NUCLEOTIDE SEQUENCE</scope>
    <source>
        <strain evidence="2">PB745_01</strain>
        <tissue evidence="2">Gill</tissue>
    </source>
</reference>
<evidence type="ECO:0000313" key="3">
    <source>
        <dbReference type="Proteomes" id="UP001286313"/>
    </source>
</evidence>
<sequence>MENDRRRQNDNSGNNNVNQTEIPRDLEILMNSVLPNESNQPLPSMDHLDQVEGRGSARNNEELYSFAMEILQKTRGGQ</sequence>
<dbReference type="EMBL" id="JAWQEG010001253">
    <property type="protein sequence ID" value="KAK3881118.1"/>
    <property type="molecule type" value="Genomic_DNA"/>
</dbReference>
<evidence type="ECO:0000256" key="1">
    <source>
        <dbReference type="SAM" id="MobiDB-lite"/>
    </source>
</evidence>
<evidence type="ECO:0000313" key="2">
    <source>
        <dbReference type="EMBL" id="KAK3881118.1"/>
    </source>
</evidence>
<comment type="caution">
    <text evidence="2">The sequence shown here is derived from an EMBL/GenBank/DDBJ whole genome shotgun (WGS) entry which is preliminary data.</text>
</comment>
<dbReference type="AlphaFoldDB" id="A0AAE1G0C4"/>
<organism evidence="2 3">
    <name type="scientific">Petrolisthes cinctipes</name>
    <name type="common">Flat porcelain crab</name>
    <dbReference type="NCBI Taxonomy" id="88211"/>
    <lineage>
        <taxon>Eukaryota</taxon>
        <taxon>Metazoa</taxon>
        <taxon>Ecdysozoa</taxon>
        <taxon>Arthropoda</taxon>
        <taxon>Crustacea</taxon>
        <taxon>Multicrustacea</taxon>
        <taxon>Malacostraca</taxon>
        <taxon>Eumalacostraca</taxon>
        <taxon>Eucarida</taxon>
        <taxon>Decapoda</taxon>
        <taxon>Pleocyemata</taxon>
        <taxon>Anomura</taxon>
        <taxon>Galatheoidea</taxon>
        <taxon>Porcellanidae</taxon>
        <taxon>Petrolisthes</taxon>
    </lineage>
</organism>
<feature type="region of interest" description="Disordered" evidence="1">
    <location>
        <begin position="35"/>
        <end position="60"/>
    </location>
</feature>
<dbReference type="Proteomes" id="UP001286313">
    <property type="component" value="Unassembled WGS sequence"/>
</dbReference>
<feature type="compositionally biased region" description="Low complexity" evidence="1">
    <location>
        <begin position="10"/>
        <end position="19"/>
    </location>
</feature>
<gene>
    <name evidence="2" type="ORF">Pcinc_014407</name>
</gene>
<protein>
    <submittedName>
        <fullName evidence="2">Uncharacterized protein</fullName>
    </submittedName>
</protein>
<accession>A0AAE1G0C4</accession>